<organism evidence="1 2">
    <name type="scientific">Linnemannia hyalina</name>
    <dbReference type="NCBI Taxonomy" id="64524"/>
    <lineage>
        <taxon>Eukaryota</taxon>
        <taxon>Fungi</taxon>
        <taxon>Fungi incertae sedis</taxon>
        <taxon>Mucoromycota</taxon>
        <taxon>Mortierellomycotina</taxon>
        <taxon>Mortierellomycetes</taxon>
        <taxon>Mortierellales</taxon>
        <taxon>Mortierellaceae</taxon>
        <taxon>Linnemannia</taxon>
    </lineage>
</organism>
<sequence>MPHFTDLPPEVLALIGDLIDTDTTKKPLVSVSRFCRQHFGHLRWRHLRLAHYTSWHFVKYLKPHAHSVRYLQFECGVHKGFYQVDFPGLVTFQYHSLEKDKKNKDVIGSLEDFISRHRTIRDLTIITLETGMSHHFWETVSTSLLNPRRLKLDGGLYGGAVKNFMYGPEFWHACSRFEEVIYRGWDQSGSLDLGTVDFSQLKSLDYATAATLLPIYAATPVPTDAAKIWRWMGTCSSLTRLRWRTNISIEQLATVTERPLWPHLEDFSLDYVRGSEEDFAAVVLIHLPPLKRLTILMGPIGPVCFGILQERHLDSLQTLSLTGTEMITSRMALDILIQFPHLVVFEADHIDLRDFRSTPQPWVCQGLKRLRVTFESDPSDPGVDTLLLEQLSKLVHLEEPYVTNCLSHFGFITGSETTTPLLSWKLDSGLGRLSTLTRLRAFICRRSGRDLEVEDIEWMMDHWPSLETLLGHFSSDSTVQESLIALIRQRGIHTS</sequence>
<proteinExistence type="predicted"/>
<dbReference type="Proteomes" id="UP000707451">
    <property type="component" value="Unassembled WGS sequence"/>
</dbReference>
<name>A0A9P7XZ34_9FUNG</name>
<dbReference type="AlphaFoldDB" id="A0A9P7XZ34"/>
<dbReference type="Gene3D" id="3.80.10.10">
    <property type="entry name" value="Ribonuclease Inhibitor"/>
    <property type="match status" value="1"/>
</dbReference>
<dbReference type="EMBL" id="JAHRHY010000006">
    <property type="protein sequence ID" value="KAG9068311.1"/>
    <property type="molecule type" value="Genomic_DNA"/>
</dbReference>
<gene>
    <name evidence="1" type="ORF">KI688_010577</name>
</gene>
<accession>A0A9P7XZ34</accession>
<evidence type="ECO:0000313" key="1">
    <source>
        <dbReference type="EMBL" id="KAG9068311.1"/>
    </source>
</evidence>
<protein>
    <submittedName>
        <fullName evidence="1">Uncharacterized protein</fullName>
    </submittedName>
</protein>
<dbReference type="SUPFAM" id="SSF52047">
    <property type="entry name" value="RNI-like"/>
    <property type="match status" value="1"/>
</dbReference>
<reference evidence="1" key="1">
    <citation type="submission" date="2021-06" db="EMBL/GenBank/DDBJ databases">
        <title>Genome Sequence of Mortierella hyaline Strain SCG-10, a Cold-Adapted, Nitrate-Reducing Fungus Isolated from Soil in Minnesota, USA.</title>
        <authorList>
            <person name="Aldossari N."/>
        </authorList>
    </citation>
    <scope>NUCLEOTIDE SEQUENCE</scope>
    <source>
        <strain evidence="1">SCG-10</strain>
    </source>
</reference>
<comment type="caution">
    <text evidence="1">The sequence shown here is derived from an EMBL/GenBank/DDBJ whole genome shotgun (WGS) entry which is preliminary data.</text>
</comment>
<dbReference type="InterPro" id="IPR032675">
    <property type="entry name" value="LRR_dom_sf"/>
</dbReference>
<evidence type="ECO:0000313" key="2">
    <source>
        <dbReference type="Proteomes" id="UP000707451"/>
    </source>
</evidence>
<keyword evidence="2" id="KW-1185">Reference proteome</keyword>
<dbReference type="OrthoDB" id="2386345at2759"/>